<dbReference type="Proteomes" id="UP001165293">
    <property type="component" value="Unassembled WGS sequence"/>
</dbReference>
<gene>
    <name evidence="1" type="ORF">LK996_14425</name>
</gene>
<keyword evidence="2" id="KW-1185">Reference proteome</keyword>
<evidence type="ECO:0000313" key="2">
    <source>
        <dbReference type="Proteomes" id="UP001165293"/>
    </source>
</evidence>
<proteinExistence type="predicted"/>
<dbReference type="RefSeq" id="WP_230528265.1">
    <property type="nucleotide sequence ID" value="NZ_JAJGAK010000004.1"/>
</dbReference>
<name>A0ABS8JKX6_9GAMM</name>
<sequence>MKAACQLVSGTSDLDPNLRRRARRVAARMDGVGPLRHGDGSSRLSRLTKDYGRALPLARLVLQGGGVTTQLGALAGRSFLIRTPELIEEGLRNILDRALSVRVRKRRLSLGDSGMTINPDLVFGDAIAVGDIKYRHVHGEWHRPSLYQVVAFATGFGSERCAILGFSSNGKKAPPDVVLGNVEARCFAWDASPDMPAVTSEQRLVAEVNAWLSTAKQRAAMAA</sequence>
<dbReference type="InterPro" id="IPR019292">
    <property type="entry name" value="McrC"/>
</dbReference>
<protein>
    <recommendedName>
        <fullName evidence="3">Restriction endonuclease</fullName>
    </recommendedName>
</protein>
<reference evidence="1" key="1">
    <citation type="submission" date="2021-10" db="EMBL/GenBank/DDBJ databases">
        <authorList>
            <person name="Lyu M."/>
            <person name="Wang X."/>
            <person name="Meng X."/>
            <person name="Xu K."/>
        </authorList>
    </citation>
    <scope>NUCLEOTIDE SEQUENCE</scope>
    <source>
        <strain evidence="1">A6</strain>
    </source>
</reference>
<dbReference type="Pfam" id="PF10117">
    <property type="entry name" value="McrBC"/>
    <property type="match status" value="1"/>
</dbReference>
<organism evidence="1 2">
    <name type="scientific">Noviluteimonas lactosilytica</name>
    <dbReference type="NCBI Taxonomy" id="2888523"/>
    <lineage>
        <taxon>Bacteria</taxon>
        <taxon>Pseudomonadati</taxon>
        <taxon>Pseudomonadota</taxon>
        <taxon>Gammaproteobacteria</taxon>
        <taxon>Lysobacterales</taxon>
        <taxon>Lysobacteraceae</taxon>
        <taxon>Noviluteimonas</taxon>
    </lineage>
</organism>
<evidence type="ECO:0000313" key="1">
    <source>
        <dbReference type="EMBL" id="MCC8364268.1"/>
    </source>
</evidence>
<comment type="caution">
    <text evidence="1">The sequence shown here is derived from an EMBL/GenBank/DDBJ whole genome shotgun (WGS) entry which is preliminary data.</text>
</comment>
<dbReference type="EMBL" id="JAJGAK010000004">
    <property type="protein sequence ID" value="MCC8364268.1"/>
    <property type="molecule type" value="Genomic_DNA"/>
</dbReference>
<evidence type="ECO:0008006" key="3">
    <source>
        <dbReference type="Google" id="ProtNLM"/>
    </source>
</evidence>
<accession>A0ABS8JKX6</accession>